<proteinExistence type="predicted"/>
<name>A0AC61PJH0_9FIRM</name>
<organism evidence="1 2">
    <name type="scientific">Aristaeella lactis</name>
    <dbReference type="NCBI Taxonomy" id="3046383"/>
    <lineage>
        <taxon>Bacteria</taxon>
        <taxon>Bacillati</taxon>
        <taxon>Bacillota</taxon>
        <taxon>Clostridia</taxon>
        <taxon>Eubacteriales</taxon>
        <taxon>Aristaeellaceae</taxon>
        <taxon>Aristaeella</taxon>
    </lineage>
</organism>
<accession>A0AC61PJH0</accession>
<reference evidence="1" key="1">
    <citation type="submission" date="2017-04" db="EMBL/GenBank/DDBJ databases">
        <authorList>
            <person name="Varghese N."/>
            <person name="Submissions S."/>
        </authorList>
    </citation>
    <scope>NUCLEOTIDE SEQUENCE</scope>
    <source>
        <strain evidence="1">WTE2008</strain>
    </source>
</reference>
<dbReference type="EMBL" id="FWXZ01000001">
    <property type="protein sequence ID" value="SMC43624.1"/>
    <property type="molecule type" value="Genomic_DNA"/>
</dbReference>
<dbReference type="Proteomes" id="UP000192328">
    <property type="component" value="Unassembled WGS sequence"/>
</dbReference>
<comment type="caution">
    <text evidence="1">The sequence shown here is derived from an EMBL/GenBank/DDBJ whole genome shotgun (WGS) entry which is preliminary data.</text>
</comment>
<protein>
    <submittedName>
        <fullName evidence="1">Uncharacterized protein</fullName>
    </submittedName>
</protein>
<gene>
    <name evidence="1" type="ORF">SAMN06297397_0950</name>
</gene>
<evidence type="ECO:0000313" key="2">
    <source>
        <dbReference type="Proteomes" id="UP000192328"/>
    </source>
</evidence>
<evidence type="ECO:0000313" key="1">
    <source>
        <dbReference type="EMBL" id="SMC43624.1"/>
    </source>
</evidence>
<keyword evidence="2" id="KW-1185">Reference proteome</keyword>
<sequence>MKKILAGILMVILMMTVVTVFAETTVEMATDPILDLYPGLELGMSLDEVYAKFGEDQFEKYAFDTDRIEVQLENGETATASVSDLYLHEVRDYHGKNLNVVFEFDDNQLIQFGAAFDDEDLVNEIMLQMEKVYGKVEIPEELGMLQLVNMMSGSGPMYGWETDAMKIDVFIKYKLHEIRYTPVRKN</sequence>